<dbReference type="CDD" id="cd05796">
    <property type="entry name" value="Ribosomal_P0_like"/>
    <property type="match status" value="1"/>
</dbReference>
<keyword evidence="4 5" id="KW-0539">Nucleus</keyword>
<dbReference type="InterPro" id="IPR040637">
    <property type="entry name" value="Ribosomal_uL10-like_insert"/>
</dbReference>
<dbReference type="PANTHER" id="PTHR45841">
    <property type="entry name" value="MRNA TURNOVER PROTEIN 4 MRTO4"/>
    <property type="match status" value="1"/>
</dbReference>
<dbReference type="Proteomes" id="UP001159042">
    <property type="component" value="Unassembled WGS sequence"/>
</dbReference>
<dbReference type="InterPro" id="IPR043164">
    <property type="entry name" value="Ribosomal_uL10-like_insert_sf"/>
</dbReference>
<comment type="similarity">
    <text evidence="2 5">Belongs to the universal ribosomal protein uL10 family.</text>
</comment>
<feature type="region of interest" description="Disordered" evidence="6">
    <location>
        <begin position="215"/>
        <end position="238"/>
    </location>
</feature>
<dbReference type="GO" id="GO:0000956">
    <property type="term" value="P:nuclear-transcribed mRNA catabolic process"/>
    <property type="evidence" value="ECO:0007669"/>
    <property type="project" value="TreeGrafter"/>
</dbReference>
<sequence>MPRSKRDKKVYLTKTTKKGLSLKQRIVEDVRNCVEKFDSLYVFKYRDIRNSHLKGVRNEWENSKLHFGKNKVVAVSLGRTEKDEIEDNIHKITRFIKGPCGLLFTNCKREEVVDWFENFSVADFARSGFKVDKTITLSEGPLSQFSHSMEPYLRKLGLPTKLERGIVTLIKDYVVCKEGDALTPEQAKLLELLGHKMATFRFKLRAVWSKPGNFERLSKKDDQDDVDIEDEEMEEGNE</sequence>
<dbReference type="EMBL" id="JANEYG010000007">
    <property type="protein sequence ID" value="KAJ8922295.1"/>
    <property type="molecule type" value="Genomic_DNA"/>
</dbReference>
<keyword evidence="5" id="KW-0690">Ribosome biogenesis</keyword>
<dbReference type="PANTHER" id="PTHR45841:SF1">
    <property type="entry name" value="MRNA TURNOVER PROTEIN 4 HOMOLOG"/>
    <property type="match status" value="1"/>
</dbReference>
<comment type="subunit">
    <text evidence="5">Associates with the pre-60S ribosomal particle.</text>
</comment>
<dbReference type="InterPro" id="IPR051742">
    <property type="entry name" value="Ribosome_Assembly_uL10"/>
</dbReference>
<comment type="function">
    <text evidence="1 5">Component of the ribosome assembly machinery. Nuclear paralog of the ribosomal protein P0, it binds pre-60S subunits at an early stage of assembly in the nucleolus, and is replaced by P0 in cytoplasmic pre-60S subunits and mature 80S ribosomes.</text>
</comment>
<dbReference type="GO" id="GO:0005730">
    <property type="term" value="C:nucleolus"/>
    <property type="evidence" value="ECO:0007669"/>
    <property type="project" value="UniProtKB-SubCell"/>
</dbReference>
<dbReference type="SUPFAM" id="SSF160369">
    <property type="entry name" value="Ribosomal protein L10-like"/>
    <property type="match status" value="1"/>
</dbReference>
<gene>
    <name evidence="8" type="ORF">NQ315_004235</name>
</gene>
<dbReference type="InterPro" id="IPR033867">
    <property type="entry name" value="Mrt4"/>
</dbReference>
<reference evidence="8 9" key="1">
    <citation type="journal article" date="2023" name="Insect Mol. Biol.">
        <title>Genome sequencing provides insights into the evolution of gene families encoding plant cell wall-degrading enzymes in longhorned beetles.</title>
        <authorList>
            <person name="Shin N.R."/>
            <person name="Okamura Y."/>
            <person name="Kirsch R."/>
            <person name="Pauchet Y."/>
        </authorList>
    </citation>
    <scope>NUCLEOTIDE SEQUENCE [LARGE SCALE GENOMIC DNA]</scope>
    <source>
        <strain evidence="8">EAD_L_NR</strain>
    </source>
</reference>
<keyword evidence="3 5" id="KW-0963">Cytoplasm</keyword>
<protein>
    <recommendedName>
        <fullName evidence="5">Ribosome assembly factor mrt4</fullName>
    </recommendedName>
</protein>
<name>A0AAV8W8D7_9CUCU</name>
<evidence type="ECO:0000256" key="2">
    <source>
        <dbReference type="ARBA" id="ARBA00008889"/>
    </source>
</evidence>
<dbReference type="GO" id="GO:0000027">
    <property type="term" value="P:ribosomal large subunit assembly"/>
    <property type="evidence" value="ECO:0007669"/>
    <property type="project" value="InterPro"/>
</dbReference>
<evidence type="ECO:0000313" key="9">
    <source>
        <dbReference type="Proteomes" id="UP001159042"/>
    </source>
</evidence>
<feature type="domain" description="Large ribosomal subunit protein uL10-like insertion" evidence="7">
    <location>
        <begin position="125"/>
        <end position="194"/>
    </location>
</feature>
<dbReference type="GO" id="GO:0006364">
    <property type="term" value="P:rRNA processing"/>
    <property type="evidence" value="ECO:0007669"/>
    <property type="project" value="TreeGrafter"/>
</dbReference>
<dbReference type="InterPro" id="IPR001790">
    <property type="entry name" value="Ribosomal_uL10"/>
</dbReference>
<evidence type="ECO:0000256" key="6">
    <source>
        <dbReference type="SAM" id="MobiDB-lite"/>
    </source>
</evidence>
<accession>A0AAV8W8D7</accession>
<dbReference type="InterPro" id="IPR043141">
    <property type="entry name" value="Ribosomal_uL10-like_sf"/>
</dbReference>
<dbReference type="Gene3D" id="3.30.70.1730">
    <property type="match status" value="1"/>
</dbReference>
<dbReference type="Pfam" id="PF00466">
    <property type="entry name" value="Ribosomal_L10"/>
    <property type="match status" value="1"/>
</dbReference>
<evidence type="ECO:0000313" key="8">
    <source>
        <dbReference type="EMBL" id="KAJ8922295.1"/>
    </source>
</evidence>
<dbReference type="GO" id="GO:0003723">
    <property type="term" value="F:RNA binding"/>
    <property type="evidence" value="ECO:0007669"/>
    <property type="project" value="TreeGrafter"/>
</dbReference>
<comment type="subcellular location">
    <subcellularLocation>
        <location evidence="5">Cytoplasm</location>
    </subcellularLocation>
    <subcellularLocation>
        <location evidence="5">Nucleus</location>
        <location evidence="5">Nucleolus</location>
    </subcellularLocation>
</comment>
<dbReference type="GO" id="GO:0005737">
    <property type="term" value="C:cytoplasm"/>
    <property type="evidence" value="ECO:0007669"/>
    <property type="project" value="UniProtKB-SubCell"/>
</dbReference>
<evidence type="ECO:0000259" key="7">
    <source>
        <dbReference type="Pfam" id="PF17777"/>
    </source>
</evidence>
<dbReference type="FunFam" id="3.30.70.1730:FF:000005">
    <property type="entry name" value="Ribosome assembly factor mrt4"/>
    <property type="match status" value="1"/>
</dbReference>
<evidence type="ECO:0000256" key="3">
    <source>
        <dbReference type="ARBA" id="ARBA00022490"/>
    </source>
</evidence>
<dbReference type="FunFam" id="3.90.105.20:FF:000002">
    <property type="entry name" value="Ribosome assembly factor mrt4"/>
    <property type="match status" value="1"/>
</dbReference>
<dbReference type="Pfam" id="PF17777">
    <property type="entry name" value="RL10P_insert"/>
    <property type="match status" value="1"/>
</dbReference>
<evidence type="ECO:0000256" key="1">
    <source>
        <dbReference type="ARBA" id="ARBA00004046"/>
    </source>
</evidence>
<evidence type="ECO:0000256" key="4">
    <source>
        <dbReference type="ARBA" id="ARBA00023242"/>
    </source>
</evidence>
<organism evidence="8 9">
    <name type="scientific">Exocentrus adspersus</name>
    <dbReference type="NCBI Taxonomy" id="1586481"/>
    <lineage>
        <taxon>Eukaryota</taxon>
        <taxon>Metazoa</taxon>
        <taxon>Ecdysozoa</taxon>
        <taxon>Arthropoda</taxon>
        <taxon>Hexapoda</taxon>
        <taxon>Insecta</taxon>
        <taxon>Pterygota</taxon>
        <taxon>Neoptera</taxon>
        <taxon>Endopterygota</taxon>
        <taxon>Coleoptera</taxon>
        <taxon>Polyphaga</taxon>
        <taxon>Cucujiformia</taxon>
        <taxon>Chrysomeloidea</taxon>
        <taxon>Cerambycidae</taxon>
        <taxon>Lamiinae</taxon>
        <taxon>Acanthocinini</taxon>
        <taxon>Exocentrus</taxon>
    </lineage>
</organism>
<evidence type="ECO:0000256" key="5">
    <source>
        <dbReference type="RuleBase" id="RU364039"/>
    </source>
</evidence>
<feature type="compositionally biased region" description="Acidic residues" evidence="6">
    <location>
        <begin position="223"/>
        <end position="238"/>
    </location>
</feature>
<dbReference type="AlphaFoldDB" id="A0AAV8W8D7"/>
<proteinExistence type="inferred from homology"/>
<keyword evidence="9" id="KW-1185">Reference proteome</keyword>
<comment type="caution">
    <text evidence="8">The sequence shown here is derived from an EMBL/GenBank/DDBJ whole genome shotgun (WGS) entry which is preliminary data.</text>
</comment>
<dbReference type="GO" id="GO:0030687">
    <property type="term" value="C:preribosome, large subunit precursor"/>
    <property type="evidence" value="ECO:0007669"/>
    <property type="project" value="TreeGrafter"/>
</dbReference>
<dbReference type="Gene3D" id="3.90.105.20">
    <property type="match status" value="1"/>
</dbReference>